<evidence type="ECO:0000256" key="5">
    <source>
        <dbReference type="ARBA" id="ARBA00022989"/>
    </source>
</evidence>
<dbReference type="AlphaFoldDB" id="A0A8B6X8J4"/>
<dbReference type="GO" id="GO:0012505">
    <property type="term" value="C:endomembrane system"/>
    <property type="evidence" value="ECO:0007669"/>
    <property type="project" value="UniProtKB-SubCell"/>
</dbReference>
<comment type="similarity">
    <text evidence="7">Belongs to the NiCoT transporter (TC 2.A.52) family.</text>
</comment>
<keyword evidence="5 7" id="KW-1133">Transmembrane helix</keyword>
<evidence type="ECO:0000313" key="9">
    <source>
        <dbReference type="RefSeq" id="WP_051377787.1"/>
    </source>
</evidence>
<feature type="transmembrane region" description="Helical" evidence="7">
    <location>
        <begin position="48"/>
        <end position="75"/>
    </location>
</feature>
<name>A0A8B6X8J4_9BURK</name>
<dbReference type="Proteomes" id="UP000675920">
    <property type="component" value="Unplaced"/>
</dbReference>
<reference evidence="9" key="1">
    <citation type="submission" date="2025-08" db="UniProtKB">
        <authorList>
            <consortium name="RefSeq"/>
        </authorList>
    </citation>
    <scope>IDENTIFICATION</scope>
</reference>
<dbReference type="GO" id="GO:0015099">
    <property type="term" value="F:nickel cation transmembrane transporter activity"/>
    <property type="evidence" value="ECO:0007669"/>
    <property type="project" value="UniProtKB-UniRule"/>
</dbReference>
<sequence length="277" mass="27898">MDLTTATSLPLALAFGAVLGARHGMDADHLAAIDGLVRLHSRAGRTRLARLAGALFSLGHGAVVLAVALACLHAGGLKLPDWLDRAGSLFSIGCLGLIGVFNLRAALLGDAPVPGWRGRLVKRAPVFGRAWGGLLLGMLFAISFDTLTLALWFGGVGLERGSALAGAGLALAFTAGMCATDCASGWWISRLLGGRAPVAGGGPAGGASTAGAARWIPAIVGGGALAVAGLGLARQLSNGADALVEGRELLLGLGFLLASSSALWWVRRVGSRRSAAV</sequence>
<comment type="subcellular location">
    <subcellularLocation>
        <location evidence="7">Cell membrane</location>
        <topology evidence="7">Multi-pass membrane protein</topology>
    </subcellularLocation>
    <subcellularLocation>
        <location evidence="1">Endomembrane system</location>
        <topology evidence="1">Multi-pass membrane protein</topology>
    </subcellularLocation>
</comment>
<evidence type="ECO:0000256" key="4">
    <source>
        <dbReference type="ARBA" id="ARBA00022692"/>
    </source>
</evidence>
<feature type="transmembrane region" description="Helical" evidence="7">
    <location>
        <begin position="165"/>
        <end position="188"/>
    </location>
</feature>
<evidence type="ECO:0000256" key="1">
    <source>
        <dbReference type="ARBA" id="ARBA00004127"/>
    </source>
</evidence>
<protein>
    <recommendedName>
        <fullName evidence="7">Nickel/cobalt efflux system</fullName>
    </recommendedName>
</protein>
<keyword evidence="2 7" id="KW-0813">Transport</keyword>
<accession>A0A8B6X8J4</accession>
<evidence type="ECO:0000256" key="2">
    <source>
        <dbReference type="ARBA" id="ARBA00022448"/>
    </source>
</evidence>
<keyword evidence="3" id="KW-0533">Nickel</keyword>
<keyword evidence="4 7" id="KW-0812">Transmembrane</keyword>
<keyword evidence="8" id="KW-1185">Reference proteome</keyword>
<evidence type="ECO:0000256" key="7">
    <source>
        <dbReference type="RuleBase" id="RU362101"/>
    </source>
</evidence>
<dbReference type="InterPro" id="IPR011541">
    <property type="entry name" value="Ni/Co_transpt_high_affinity"/>
</dbReference>
<dbReference type="RefSeq" id="WP_051377787.1">
    <property type="nucleotide sequence ID" value="NZ_AXWS01000004.1"/>
</dbReference>
<organism evidence="8 9">
    <name type="scientific">Derxia gummosa DSM 723</name>
    <dbReference type="NCBI Taxonomy" id="1121388"/>
    <lineage>
        <taxon>Bacteria</taxon>
        <taxon>Pseudomonadati</taxon>
        <taxon>Pseudomonadota</taxon>
        <taxon>Betaproteobacteria</taxon>
        <taxon>Burkholderiales</taxon>
        <taxon>Alcaligenaceae</taxon>
        <taxon>Derxia</taxon>
    </lineage>
</organism>
<evidence type="ECO:0000313" key="8">
    <source>
        <dbReference type="Proteomes" id="UP000675920"/>
    </source>
</evidence>
<proteinExistence type="inferred from homology"/>
<keyword evidence="6 7" id="KW-0472">Membrane</keyword>
<dbReference type="Pfam" id="PF03824">
    <property type="entry name" value="NicO"/>
    <property type="match status" value="1"/>
</dbReference>
<dbReference type="GO" id="GO:0005886">
    <property type="term" value="C:plasma membrane"/>
    <property type="evidence" value="ECO:0007669"/>
    <property type="project" value="UniProtKB-SubCell"/>
</dbReference>
<dbReference type="OrthoDB" id="9776706at2"/>
<evidence type="ECO:0000256" key="6">
    <source>
        <dbReference type="ARBA" id="ARBA00023136"/>
    </source>
</evidence>
<feature type="transmembrane region" description="Helical" evidence="7">
    <location>
        <begin position="87"/>
        <end position="109"/>
    </location>
</feature>
<feature type="transmembrane region" description="Helical" evidence="7">
    <location>
        <begin position="130"/>
        <end position="153"/>
    </location>
</feature>
<feature type="transmembrane region" description="Helical" evidence="7">
    <location>
        <begin position="249"/>
        <end position="266"/>
    </location>
</feature>
<feature type="transmembrane region" description="Helical" evidence="7">
    <location>
        <begin position="215"/>
        <end position="237"/>
    </location>
</feature>
<evidence type="ECO:0000256" key="3">
    <source>
        <dbReference type="ARBA" id="ARBA00022596"/>
    </source>
</evidence>